<evidence type="ECO:0000256" key="1">
    <source>
        <dbReference type="SAM" id="MobiDB-lite"/>
    </source>
</evidence>
<sequence length="20" mass="2162">MDTGKMRDGVEELPVAVDCP</sequence>
<evidence type="ECO:0000313" key="2">
    <source>
        <dbReference type="EMBL" id="KAF7801607.1"/>
    </source>
</evidence>
<dbReference type="AlphaFoldDB" id="A0A834VY68"/>
<dbReference type="EMBL" id="JAAIUW010000013">
    <property type="protein sequence ID" value="KAF7801607.1"/>
    <property type="molecule type" value="Genomic_DNA"/>
</dbReference>
<accession>A0A834VY68</accession>
<feature type="region of interest" description="Disordered" evidence="1">
    <location>
        <begin position="1"/>
        <end position="20"/>
    </location>
</feature>
<gene>
    <name evidence="2" type="ORF">G2W53_040718</name>
</gene>
<proteinExistence type="predicted"/>
<keyword evidence="3" id="KW-1185">Reference proteome</keyword>
<dbReference type="Proteomes" id="UP000634136">
    <property type="component" value="Unassembled WGS sequence"/>
</dbReference>
<protein>
    <submittedName>
        <fullName evidence="2">Uncharacterized protein</fullName>
    </submittedName>
</protein>
<feature type="compositionally biased region" description="Basic and acidic residues" evidence="1">
    <location>
        <begin position="1"/>
        <end position="10"/>
    </location>
</feature>
<evidence type="ECO:0000313" key="3">
    <source>
        <dbReference type="Proteomes" id="UP000634136"/>
    </source>
</evidence>
<organism evidence="2 3">
    <name type="scientific">Senna tora</name>
    <dbReference type="NCBI Taxonomy" id="362788"/>
    <lineage>
        <taxon>Eukaryota</taxon>
        <taxon>Viridiplantae</taxon>
        <taxon>Streptophyta</taxon>
        <taxon>Embryophyta</taxon>
        <taxon>Tracheophyta</taxon>
        <taxon>Spermatophyta</taxon>
        <taxon>Magnoliopsida</taxon>
        <taxon>eudicotyledons</taxon>
        <taxon>Gunneridae</taxon>
        <taxon>Pentapetalae</taxon>
        <taxon>rosids</taxon>
        <taxon>fabids</taxon>
        <taxon>Fabales</taxon>
        <taxon>Fabaceae</taxon>
        <taxon>Caesalpinioideae</taxon>
        <taxon>Cassia clade</taxon>
        <taxon>Senna</taxon>
    </lineage>
</organism>
<reference evidence="2" key="1">
    <citation type="submission" date="2020-09" db="EMBL/GenBank/DDBJ databases">
        <title>Genome-Enabled Discovery of Anthraquinone Biosynthesis in Senna tora.</title>
        <authorList>
            <person name="Kang S.-H."/>
            <person name="Pandey R.P."/>
            <person name="Lee C.-M."/>
            <person name="Sim J.-S."/>
            <person name="Jeong J.-T."/>
            <person name="Choi B.-S."/>
            <person name="Jung M."/>
            <person name="Ginzburg D."/>
            <person name="Zhao K."/>
            <person name="Won S.Y."/>
            <person name="Oh T.-J."/>
            <person name="Yu Y."/>
            <person name="Kim N.-H."/>
            <person name="Lee O.R."/>
            <person name="Lee T.-H."/>
            <person name="Bashyal P."/>
            <person name="Kim T.-S."/>
            <person name="Lee W.-H."/>
            <person name="Kawkins C."/>
            <person name="Kim C.-K."/>
            <person name="Kim J.S."/>
            <person name="Ahn B.O."/>
            <person name="Rhee S.Y."/>
            <person name="Sohng J.K."/>
        </authorList>
    </citation>
    <scope>NUCLEOTIDE SEQUENCE</scope>
    <source>
        <tissue evidence="2">Leaf</tissue>
    </source>
</reference>
<name>A0A834VY68_9FABA</name>
<comment type="caution">
    <text evidence="2">The sequence shown here is derived from an EMBL/GenBank/DDBJ whole genome shotgun (WGS) entry which is preliminary data.</text>
</comment>